<dbReference type="InterPro" id="IPR014757">
    <property type="entry name" value="Tscrpt_reg_IclR_C"/>
</dbReference>
<feature type="domain" description="HTH iclR-type" evidence="4">
    <location>
        <begin position="13"/>
        <end position="75"/>
    </location>
</feature>
<dbReference type="GO" id="GO:0003700">
    <property type="term" value="F:DNA-binding transcription factor activity"/>
    <property type="evidence" value="ECO:0007669"/>
    <property type="project" value="TreeGrafter"/>
</dbReference>
<dbReference type="PROSITE" id="PS51077">
    <property type="entry name" value="HTH_ICLR"/>
    <property type="match status" value="1"/>
</dbReference>
<accession>A0A4R6FSB0</accession>
<dbReference type="RefSeq" id="WP_133495046.1">
    <property type="nucleotide sequence ID" value="NZ_BMLU01000003.1"/>
</dbReference>
<dbReference type="SUPFAM" id="SSF55781">
    <property type="entry name" value="GAF domain-like"/>
    <property type="match status" value="1"/>
</dbReference>
<dbReference type="InterPro" id="IPR036388">
    <property type="entry name" value="WH-like_DNA-bd_sf"/>
</dbReference>
<evidence type="ECO:0000256" key="2">
    <source>
        <dbReference type="ARBA" id="ARBA00023125"/>
    </source>
</evidence>
<comment type="caution">
    <text evidence="6">The sequence shown here is derived from an EMBL/GenBank/DDBJ whole genome shotgun (WGS) entry which is preliminary data.</text>
</comment>
<evidence type="ECO:0000259" key="5">
    <source>
        <dbReference type="PROSITE" id="PS51078"/>
    </source>
</evidence>
<dbReference type="InterPro" id="IPR036390">
    <property type="entry name" value="WH_DNA-bd_sf"/>
</dbReference>
<dbReference type="SUPFAM" id="SSF46785">
    <property type="entry name" value="Winged helix' DNA-binding domain"/>
    <property type="match status" value="1"/>
</dbReference>
<keyword evidence="3" id="KW-0804">Transcription</keyword>
<proteinExistence type="predicted"/>
<dbReference type="Proteomes" id="UP000295493">
    <property type="component" value="Unassembled WGS sequence"/>
</dbReference>
<dbReference type="PANTHER" id="PTHR30136">
    <property type="entry name" value="HELIX-TURN-HELIX TRANSCRIPTIONAL REGULATOR, ICLR FAMILY"/>
    <property type="match status" value="1"/>
</dbReference>
<evidence type="ECO:0000313" key="6">
    <source>
        <dbReference type="EMBL" id="TDN84676.1"/>
    </source>
</evidence>
<dbReference type="Pfam" id="PF09339">
    <property type="entry name" value="HTH_IclR"/>
    <property type="match status" value="1"/>
</dbReference>
<gene>
    <name evidence="6" type="ORF">EV664_103323</name>
</gene>
<protein>
    <submittedName>
        <fullName evidence="6">IclR family transcriptional regulator</fullName>
    </submittedName>
</protein>
<evidence type="ECO:0000313" key="7">
    <source>
        <dbReference type="Proteomes" id="UP000295493"/>
    </source>
</evidence>
<dbReference type="Pfam" id="PF01614">
    <property type="entry name" value="IclR_C"/>
    <property type="match status" value="1"/>
</dbReference>
<dbReference type="SMART" id="SM00346">
    <property type="entry name" value="HTH_ICLR"/>
    <property type="match status" value="1"/>
</dbReference>
<dbReference type="InterPro" id="IPR029016">
    <property type="entry name" value="GAF-like_dom_sf"/>
</dbReference>
<feature type="domain" description="IclR-ED" evidence="5">
    <location>
        <begin position="76"/>
        <end position="258"/>
    </location>
</feature>
<sequence length="261" mass="29033">MSRSRPPTKTYAAPAIEKAFQIIDLLAEYPQGALVKDMAAHLGRSVGELFRMVVVLEQNGYLNRSPITDRYTVSYKILELAFRATPARNLVRTATPWMRRLVEEVEQSCHLVVPNGAHGLVVAREENPGTRGFALRQGAPIDMIRSCSGQVILAFSPPDVSDRLVREAEAVREEPVDRDWLAGRLETIRARGFDQRKSPITFGVTDISYPIHAFDRELIGALTVPFMELIDGSQRIKLDAVAERLHATARAISSELGCPKD</sequence>
<evidence type="ECO:0000256" key="1">
    <source>
        <dbReference type="ARBA" id="ARBA00023015"/>
    </source>
</evidence>
<dbReference type="GO" id="GO:0045892">
    <property type="term" value="P:negative regulation of DNA-templated transcription"/>
    <property type="evidence" value="ECO:0007669"/>
    <property type="project" value="TreeGrafter"/>
</dbReference>
<keyword evidence="2" id="KW-0238">DNA-binding</keyword>
<name>A0A4R6FSB0_9SPHN</name>
<dbReference type="InterPro" id="IPR005471">
    <property type="entry name" value="Tscrpt_reg_IclR_N"/>
</dbReference>
<dbReference type="AlphaFoldDB" id="A0A4R6FSB0"/>
<dbReference type="GO" id="GO:0003677">
    <property type="term" value="F:DNA binding"/>
    <property type="evidence" value="ECO:0007669"/>
    <property type="project" value="UniProtKB-KW"/>
</dbReference>
<organism evidence="6 7">
    <name type="scientific">Stakelama pacifica</name>
    <dbReference type="NCBI Taxonomy" id="517720"/>
    <lineage>
        <taxon>Bacteria</taxon>
        <taxon>Pseudomonadati</taxon>
        <taxon>Pseudomonadota</taxon>
        <taxon>Alphaproteobacteria</taxon>
        <taxon>Sphingomonadales</taxon>
        <taxon>Sphingomonadaceae</taxon>
        <taxon>Stakelama</taxon>
    </lineage>
</organism>
<dbReference type="PANTHER" id="PTHR30136:SF7">
    <property type="entry name" value="HTH-TYPE TRANSCRIPTIONAL REGULATOR KDGR-RELATED"/>
    <property type="match status" value="1"/>
</dbReference>
<evidence type="ECO:0000256" key="3">
    <source>
        <dbReference type="ARBA" id="ARBA00023163"/>
    </source>
</evidence>
<dbReference type="Gene3D" id="3.30.450.40">
    <property type="match status" value="1"/>
</dbReference>
<dbReference type="InterPro" id="IPR050707">
    <property type="entry name" value="HTH_MetabolicPath_Reg"/>
</dbReference>
<reference evidence="6 7" key="1">
    <citation type="submission" date="2019-03" db="EMBL/GenBank/DDBJ databases">
        <title>Genomic Encyclopedia of Type Strains, Phase IV (KMG-IV): sequencing the most valuable type-strain genomes for metagenomic binning, comparative biology and taxonomic classification.</title>
        <authorList>
            <person name="Goeker M."/>
        </authorList>
    </citation>
    <scope>NUCLEOTIDE SEQUENCE [LARGE SCALE GENOMIC DNA]</scope>
    <source>
        <strain evidence="6 7">DSM 25059</strain>
    </source>
</reference>
<dbReference type="EMBL" id="SNWD01000003">
    <property type="protein sequence ID" value="TDN84676.1"/>
    <property type="molecule type" value="Genomic_DNA"/>
</dbReference>
<keyword evidence="1" id="KW-0805">Transcription regulation</keyword>
<dbReference type="Gene3D" id="1.10.10.10">
    <property type="entry name" value="Winged helix-like DNA-binding domain superfamily/Winged helix DNA-binding domain"/>
    <property type="match status" value="1"/>
</dbReference>
<dbReference type="OrthoDB" id="6057486at2"/>
<evidence type="ECO:0000259" key="4">
    <source>
        <dbReference type="PROSITE" id="PS51077"/>
    </source>
</evidence>
<keyword evidence="7" id="KW-1185">Reference proteome</keyword>
<dbReference type="PROSITE" id="PS51078">
    <property type="entry name" value="ICLR_ED"/>
    <property type="match status" value="1"/>
</dbReference>